<evidence type="ECO:0000259" key="1">
    <source>
        <dbReference type="Pfam" id="PF13280"/>
    </source>
</evidence>
<dbReference type="InterPro" id="IPR057727">
    <property type="entry name" value="WCX_dom"/>
</dbReference>
<reference evidence="3 4" key="1">
    <citation type="submission" date="2019-01" db="EMBL/GenBank/DDBJ databases">
        <title>Litorilituus lipolytica sp. nov., isolated from intertidal sand of the Yellow Sea in China.</title>
        <authorList>
            <person name="Liu A."/>
        </authorList>
    </citation>
    <scope>NUCLEOTIDE SEQUENCE [LARGE SCALE GENOMIC DNA]</scope>
    <source>
        <strain evidence="3 4">RZ04</strain>
    </source>
</reference>
<gene>
    <name evidence="3" type="ORF">EPA86_07800</name>
</gene>
<dbReference type="PROSITE" id="PS52050">
    <property type="entry name" value="WYL"/>
    <property type="match status" value="1"/>
</dbReference>
<organism evidence="3 4">
    <name type="scientific">Litorilituus lipolyticus</name>
    <dbReference type="NCBI Taxonomy" id="2491017"/>
    <lineage>
        <taxon>Bacteria</taxon>
        <taxon>Pseudomonadati</taxon>
        <taxon>Pseudomonadota</taxon>
        <taxon>Gammaproteobacteria</taxon>
        <taxon>Alteromonadales</taxon>
        <taxon>Colwelliaceae</taxon>
        <taxon>Litorilituus</taxon>
    </lineage>
</organism>
<evidence type="ECO:0000313" key="3">
    <source>
        <dbReference type="EMBL" id="TPH15863.1"/>
    </source>
</evidence>
<keyword evidence="4" id="KW-1185">Reference proteome</keyword>
<proteinExistence type="predicted"/>
<name>A0A502L1J3_9GAMM</name>
<dbReference type="RefSeq" id="WP_140602873.1">
    <property type="nucleotide sequence ID" value="NZ_SAWY01000018.1"/>
</dbReference>
<feature type="domain" description="WCX" evidence="2">
    <location>
        <begin position="243"/>
        <end position="320"/>
    </location>
</feature>
<sequence>MADSALRLVAILQKIPRSPRKVALGDIRNYLAELGLTVTDRTIQRDLEKLSELFPLEVDTRSKPYGWSFMSTAKTSMPSLHPYEALTMLMAGKFLSDSLPSSLNDYLFYQKYQAADALEPYQNKKLKKWLDKIAFVSEGFNLKKANIKKSVIENVYDGLLHDKKLIIDYKDKLQQEVHPLGIILKERHIYLVCTFWRFEKPVQIALNRIKSIKVMEEKSKAPHGFSLDSFIKDGQANIVLSEEPISLKIKITIAACEHLIETPINESQVISQIDEKWNLLTATVENRQDLRWWLLGFGFQVEVVSPVSLRQEFKTMAEKMSLLYEQ</sequence>
<dbReference type="Proteomes" id="UP000315303">
    <property type="component" value="Unassembled WGS sequence"/>
</dbReference>
<dbReference type="EMBL" id="SAWY01000018">
    <property type="protein sequence ID" value="TPH15863.1"/>
    <property type="molecule type" value="Genomic_DNA"/>
</dbReference>
<dbReference type="Pfam" id="PF25583">
    <property type="entry name" value="WCX"/>
    <property type="match status" value="1"/>
</dbReference>
<feature type="domain" description="WYL" evidence="1">
    <location>
        <begin position="151"/>
        <end position="214"/>
    </location>
</feature>
<dbReference type="PANTHER" id="PTHR34580:SF1">
    <property type="entry name" value="PROTEIN PAFC"/>
    <property type="match status" value="1"/>
</dbReference>
<dbReference type="InterPro" id="IPR051534">
    <property type="entry name" value="CBASS_pafABC_assoc_protein"/>
</dbReference>
<dbReference type="Pfam" id="PF13280">
    <property type="entry name" value="WYL"/>
    <property type="match status" value="1"/>
</dbReference>
<evidence type="ECO:0000259" key="2">
    <source>
        <dbReference type="Pfam" id="PF25583"/>
    </source>
</evidence>
<evidence type="ECO:0000313" key="4">
    <source>
        <dbReference type="Proteomes" id="UP000315303"/>
    </source>
</evidence>
<protein>
    <submittedName>
        <fullName evidence="3">WYL domain-containing protein</fullName>
    </submittedName>
</protein>
<dbReference type="AlphaFoldDB" id="A0A502L1J3"/>
<dbReference type="InterPro" id="IPR026881">
    <property type="entry name" value="WYL_dom"/>
</dbReference>
<accession>A0A502L1J3</accession>
<dbReference type="OrthoDB" id="8595817at2"/>
<comment type="caution">
    <text evidence="3">The sequence shown here is derived from an EMBL/GenBank/DDBJ whole genome shotgun (WGS) entry which is preliminary data.</text>
</comment>
<dbReference type="PANTHER" id="PTHR34580">
    <property type="match status" value="1"/>
</dbReference>